<evidence type="ECO:0000313" key="3">
    <source>
        <dbReference type="EMBL" id="CTQ43035.1"/>
    </source>
</evidence>
<dbReference type="OrthoDB" id="344729at2"/>
<protein>
    <submittedName>
        <fullName evidence="3">YHS domain protein</fullName>
    </submittedName>
</protein>
<name>A0A0M6XYX0_9HYPH</name>
<feature type="signal peptide" evidence="1">
    <location>
        <begin position="1"/>
        <end position="24"/>
    </location>
</feature>
<dbReference type="KEGG" id="lagg:B0E33_22835"/>
<keyword evidence="4" id="KW-1185">Reference proteome</keyword>
<gene>
    <name evidence="3" type="ORF">LAL4801_01472</name>
</gene>
<dbReference type="EMBL" id="CXST01000001">
    <property type="protein sequence ID" value="CTQ43035.1"/>
    <property type="molecule type" value="Genomic_DNA"/>
</dbReference>
<organism evidence="3 4">
    <name type="scientific">Roseibium aggregatum</name>
    <dbReference type="NCBI Taxonomy" id="187304"/>
    <lineage>
        <taxon>Bacteria</taxon>
        <taxon>Pseudomonadati</taxon>
        <taxon>Pseudomonadota</taxon>
        <taxon>Alphaproteobacteria</taxon>
        <taxon>Hyphomicrobiales</taxon>
        <taxon>Stappiaceae</taxon>
        <taxon>Roseibium</taxon>
    </lineage>
</organism>
<feature type="domain" description="YHS" evidence="2">
    <location>
        <begin position="60"/>
        <end position="94"/>
    </location>
</feature>
<dbReference type="AlphaFoldDB" id="A0A0M6XYX0"/>
<dbReference type="InterPro" id="IPR007029">
    <property type="entry name" value="YHS_dom"/>
</dbReference>
<sequence>MSLMKSAIAATLLSLAALSAPAMAADEYNTSSGLTAAGSPLGLHGVDPVAFVSLGNRIDGTAQYTAVHDGVAYYFASQEAMDAFTAHPDQYLPQNGGFCTFGVSVGKKFDGDPQFAAVVDGKLYLFLNEAIFREFQKDQSGTITKAEANWKKIRSTEATKL</sequence>
<dbReference type="RefSeq" id="WP_075283922.1">
    <property type="nucleotide sequence ID" value="NZ_CP045617.1"/>
</dbReference>
<proteinExistence type="predicted"/>
<evidence type="ECO:0000313" key="4">
    <source>
        <dbReference type="Proteomes" id="UP000048926"/>
    </source>
</evidence>
<dbReference type="NCBIfam" id="NF041384">
    <property type="entry name" value="YHS_seleno_dom"/>
    <property type="match status" value="1"/>
</dbReference>
<reference evidence="4" key="1">
    <citation type="submission" date="2015-07" db="EMBL/GenBank/DDBJ databases">
        <authorList>
            <person name="Rodrigo-Torres Lidia"/>
            <person name="Arahal R.David."/>
        </authorList>
    </citation>
    <scope>NUCLEOTIDE SEQUENCE [LARGE SCALE GENOMIC DNA]</scope>
    <source>
        <strain evidence="4">CECT 4801</strain>
    </source>
</reference>
<feature type="chain" id="PRO_5005807339" evidence="1">
    <location>
        <begin position="25"/>
        <end position="161"/>
    </location>
</feature>
<evidence type="ECO:0000256" key="1">
    <source>
        <dbReference type="SAM" id="SignalP"/>
    </source>
</evidence>
<keyword evidence="1" id="KW-0732">Signal</keyword>
<dbReference type="Proteomes" id="UP000048926">
    <property type="component" value="Unassembled WGS sequence"/>
</dbReference>
<accession>A0A0M6XYX0</accession>
<dbReference type="STRING" id="187304.B0E33_22835"/>
<evidence type="ECO:0000259" key="2">
    <source>
        <dbReference type="Pfam" id="PF04945"/>
    </source>
</evidence>
<dbReference type="Pfam" id="PF04945">
    <property type="entry name" value="YHS"/>
    <property type="match status" value="1"/>
</dbReference>